<keyword evidence="3" id="KW-0677">Repeat</keyword>
<reference evidence="10" key="1">
    <citation type="journal article" date="2021" name="Cell">
        <title>Tracing the genetic footprints of vertebrate landing in non-teleost ray-finned fishes.</title>
        <authorList>
            <person name="Bi X."/>
            <person name="Wang K."/>
            <person name="Yang L."/>
            <person name="Pan H."/>
            <person name="Jiang H."/>
            <person name="Wei Q."/>
            <person name="Fang M."/>
            <person name="Yu H."/>
            <person name="Zhu C."/>
            <person name="Cai Y."/>
            <person name="He Y."/>
            <person name="Gan X."/>
            <person name="Zeng H."/>
            <person name="Yu D."/>
            <person name="Zhu Y."/>
            <person name="Jiang H."/>
            <person name="Qiu Q."/>
            <person name="Yang H."/>
            <person name="Zhang Y.E."/>
            <person name="Wang W."/>
            <person name="Zhu M."/>
            <person name="He S."/>
            <person name="Zhang G."/>
        </authorList>
    </citation>
    <scope>NUCLEOTIDE SEQUENCE</scope>
    <source>
        <strain evidence="10">Allg_001</strain>
    </source>
</reference>
<dbReference type="AlphaFoldDB" id="A0A8J7NIC7"/>
<dbReference type="GO" id="GO:0005634">
    <property type="term" value="C:nucleus"/>
    <property type="evidence" value="ECO:0007669"/>
    <property type="project" value="UniProtKB-SubCell"/>
</dbReference>
<organism evidence="10 11">
    <name type="scientific">Atractosteus spatula</name>
    <name type="common">Alligator gar</name>
    <name type="synonym">Lepisosteus spatula</name>
    <dbReference type="NCBI Taxonomy" id="7917"/>
    <lineage>
        <taxon>Eukaryota</taxon>
        <taxon>Metazoa</taxon>
        <taxon>Chordata</taxon>
        <taxon>Craniata</taxon>
        <taxon>Vertebrata</taxon>
        <taxon>Euteleostomi</taxon>
        <taxon>Actinopterygii</taxon>
        <taxon>Neopterygii</taxon>
        <taxon>Holostei</taxon>
        <taxon>Semionotiformes</taxon>
        <taxon>Lepisosteidae</taxon>
        <taxon>Atractosteus</taxon>
    </lineage>
</organism>
<proteinExistence type="predicted"/>
<accession>A0A8J7NIC7</accession>
<dbReference type="PROSITE" id="PS50157">
    <property type="entry name" value="ZINC_FINGER_C2H2_2"/>
    <property type="match status" value="5"/>
</dbReference>
<feature type="compositionally biased region" description="Pro residues" evidence="8">
    <location>
        <begin position="1036"/>
        <end position="1046"/>
    </location>
</feature>
<dbReference type="GO" id="GO:0008270">
    <property type="term" value="F:zinc ion binding"/>
    <property type="evidence" value="ECO:0007669"/>
    <property type="project" value="UniProtKB-KW"/>
</dbReference>
<dbReference type="EMBL" id="JAAWVO010012884">
    <property type="protein sequence ID" value="MBN3313761.1"/>
    <property type="molecule type" value="Genomic_DNA"/>
</dbReference>
<evidence type="ECO:0000256" key="8">
    <source>
        <dbReference type="SAM" id="MobiDB-lite"/>
    </source>
</evidence>
<feature type="domain" description="C2H2-type" evidence="9">
    <location>
        <begin position="556"/>
        <end position="579"/>
    </location>
</feature>
<dbReference type="InterPro" id="IPR036236">
    <property type="entry name" value="Znf_C2H2_sf"/>
</dbReference>
<name>A0A8J7NIC7_ATRSP</name>
<feature type="compositionally biased region" description="Gly residues" evidence="8">
    <location>
        <begin position="93"/>
        <end position="103"/>
    </location>
</feature>
<dbReference type="SMART" id="SM00355">
    <property type="entry name" value="ZnF_C2H2"/>
    <property type="match status" value="7"/>
</dbReference>
<evidence type="ECO:0000313" key="11">
    <source>
        <dbReference type="Proteomes" id="UP000736164"/>
    </source>
</evidence>
<feature type="region of interest" description="Disordered" evidence="8">
    <location>
        <begin position="61"/>
        <end position="110"/>
    </location>
</feature>
<feature type="compositionally biased region" description="Basic and acidic residues" evidence="8">
    <location>
        <begin position="76"/>
        <end position="90"/>
    </location>
</feature>
<feature type="domain" description="C2H2-type" evidence="9">
    <location>
        <begin position="1089"/>
        <end position="1116"/>
    </location>
</feature>
<feature type="compositionally biased region" description="Low complexity" evidence="8">
    <location>
        <begin position="414"/>
        <end position="423"/>
    </location>
</feature>
<keyword evidence="6" id="KW-0539">Nucleus</keyword>
<feature type="compositionally biased region" description="Low complexity" evidence="8">
    <location>
        <begin position="1021"/>
        <end position="1035"/>
    </location>
</feature>
<dbReference type="Proteomes" id="UP000736164">
    <property type="component" value="Unassembled WGS sequence"/>
</dbReference>
<evidence type="ECO:0000256" key="7">
    <source>
        <dbReference type="PROSITE-ProRule" id="PRU00042"/>
    </source>
</evidence>
<comment type="caution">
    <text evidence="10">The sequence shown here is derived from an EMBL/GenBank/DDBJ whole genome shotgun (WGS) entry which is preliminary data.</text>
</comment>
<dbReference type="Gene3D" id="3.30.160.60">
    <property type="entry name" value="Classic Zinc Finger"/>
    <property type="match status" value="2"/>
</dbReference>
<evidence type="ECO:0000256" key="6">
    <source>
        <dbReference type="ARBA" id="ARBA00023242"/>
    </source>
</evidence>
<evidence type="ECO:0000256" key="1">
    <source>
        <dbReference type="ARBA" id="ARBA00004123"/>
    </source>
</evidence>
<feature type="region of interest" description="Disordered" evidence="8">
    <location>
        <begin position="1161"/>
        <end position="1195"/>
    </location>
</feature>
<feature type="non-terminal residue" evidence="10">
    <location>
        <position position="1"/>
    </location>
</feature>
<feature type="compositionally biased region" description="Basic residues" evidence="8">
    <location>
        <begin position="488"/>
        <end position="502"/>
    </location>
</feature>
<dbReference type="InterPro" id="IPR013087">
    <property type="entry name" value="Znf_C2H2_type"/>
</dbReference>
<feature type="compositionally biased region" description="Low complexity" evidence="8">
    <location>
        <begin position="459"/>
        <end position="486"/>
    </location>
</feature>
<evidence type="ECO:0000256" key="5">
    <source>
        <dbReference type="ARBA" id="ARBA00022833"/>
    </source>
</evidence>
<gene>
    <name evidence="10" type="primary">Zfp26_1</name>
    <name evidence="10" type="ORF">GTO95_0015307</name>
</gene>
<keyword evidence="11" id="KW-1185">Reference proteome</keyword>
<dbReference type="PANTHER" id="PTHR24406">
    <property type="entry name" value="TRANSCRIPTIONAL REPRESSOR CTCFL-RELATED"/>
    <property type="match status" value="1"/>
</dbReference>
<feature type="non-terminal residue" evidence="10">
    <location>
        <position position="1249"/>
    </location>
</feature>
<evidence type="ECO:0000313" key="10">
    <source>
        <dbReference type="EMBL" id="MBN3313761.1"/>
    </source>
</evidence>
<evidence type="ECO:0000259" key="9">
    <source>
        <dbReference type="PROSITE" id="PS50157"/>
    </source>
</evidence>
<feature type="domain" description="C2H2-type" evidence="9">
    <location>
        <begin position="128"/>
        <end position="155"/>
    </location>
</feature>
<evidence type="ECO:0000256" key="3">
    <source>
        <dbReference type="ARBA" id="ARBA00022737"/>
    </source>
</evidence>
<feature type="region of interest" description="Disordered" evidence="8">
    <location>
        <begin position="1021"/>
        <end position="1061"/>
    </location>
</feature>
<dbReference type="SUPFAM" id="SSF57667">
    <property type="entry name" value="beta-beta-alpha zinc fingers"/>
    <property type="match status" value="2"/>
</dbReference>
<comment type="subcellular location">
    <subcellularLocation>
        <location evidence="1">Nucleus</location>
    </subcellularLocation>
</comment>
<dbReference type="PROSITE" id="PS00028">
    <property type="entry name" value="ZINC_FINGER_C2H2_1"/>
    <property type="match status" value="2"/>
</dbReference>
<dbReference type="InterPro" id="IPR050888">
    <property type="entry name" value="ZnF_C2H2-type_TF"/>
</dbReference>
<feature type="domain" description="C2H2-type" evidence="9">
    <location>
        <begin position="1117"/>
        <end position="1143"/>
    </location>
</feature>
<feature type="compositionally biased region" description="Low complexity" evidence="8">
    <location>
        <begin position="442"/>
        <end position="452"/>
    </location>
</feature>
<keyword evidence="2" id="KW-0479">Metal-binding</keyword>
<evidence type="ECO:0000256" key="4">
    <source>
        <dbReference type="ARBA" id="ARBA00022771"/>
    </source>
</evidence>
<keyword evidence="5" id="KW-0862">Zinc</keyword>
<feature type="compositionally biased region" description="Acidic residues" evidence="8">
    <location>
        <begin position="432"/>
        <end position="441"/>
    </location>
</feature>
<feature type="region of interest" description="Disordered" evidence="8">
    <location>
        <begin position="331"/>
        <end position="529"/>
    </location>
</feature>
<evidence type="ECO:0000256" key="2">
    <source>
        <dbReference type="ARBA" id="ARBA00022723"/>
    </source>
</evidence>
<protein>
    <submittedName>
        <fullName evidence="10">ZFP26 protein</fullName>
    </submittedName>
</protein>
<feature type="compositionally biased region" description="Basic residues" evidence="8">
    <location>
        <begin position="1184"/>
        <end position="1194"/>
    </location>
</feature>
<sequence length="1249" mass="132896">MDPVSQVGVAMELDEVSAETVMGGGVGAEVELQEEAENGDAELSVGQSLISQCRWDRPSLLADSSEEEDYNGVAERGQREGCRGRGERRQGQGSEGGGEGAGGRTSDLDDIWNTSPSRMAGGAGKDGSLCWECGKSFATLEQLVLHFKAHKAEMVCNVCRITFRRVVSLRLHLANVHSDLPLRCPCGQALASLWALNQHLASHPAHYATQLQEVARLEKKRLNGQPPDRFPCPDSQQGSPKMAEPGDEETLVSPPRLGEGPGALCTTYAASSAGDHTYNESDSGAGHTRTYAIRMRHTKMVTLGFSPEDLPEEARKKKLQIFMFRNVGLRRSQGGEEEEEDEEETQVGKGGGAERVPKEEEQEVALSTLFGAPVEEEDDIKPDVASLVPPPPSPHMERIPVKPGMRLGIKRESPSSSRDLSSSLVGKREEERDALEEDSSDGGDSLPPGDSDFIPEGLSGASSDSSNPSSSSSSSSCSSGNSSGSSYRPRKRRRTQKARRMPTRAANGSRSAPTKAAGPAQSGSSHCSQCGGRLHQSAYFRFRHMFCCSQRKKTKYPCADCSSTFPTELALLDHKAKIHHCHTVRMYACESCREVFPDCVVFRRHTCPGKATVSPAPLRTPIPSLGSPVSAPTPGTSVLPLPATQSQASLPSNQISNPPTGMSTLTLNPSSTTRTSVPGTFILAPTSATVVQAPLDSKLIVTSASGIAATLAPVLSNSMQGRYTMTTAPAPLQGNTTYVPVVTSRIPVLATGNPIPAPSSAIPSSIQGSAILTPVPGNPFPSSIQGSAILTTVHGNPRTVPIQGSAILTPVPGNQIAASIQRPTILASVPGNPIPASIQGSAILTPVLGNPKTASIQRPPAPGSAIPTPIQGTAILAPVPGNHIPAPIHGSTILASVRGNPVPAPIQRSAILTPVPGNLKPSPIQGTAILTPVQSNPKPAPIPTVIAQGTPQVTPLQSAPTLAATLSVGSTLPRLPLPGVVLPSSGQEKSGTQPMVATLVFSNDITGNRVARVVFQTQTPTVQPQMQPGLTVQAVPQPPAPSPQPPSHAKLPNGHPRPPQEPLKILALYASRGQSQRPAERGQGRPATFKCRECGASSRQPSLGICHRYLHRGWRGYRCPCGRVFVRRLHLLRHQVQHAEATRFVCAPCGRTFSGAQRLARHKMGKEEKGGRRERRLSTQTRPDKKRKRRRKGATRACRAPFTCDCGQPFRRPAAFMWHKIQNTRPLRRPSRASVPVSGFSCSSANRIV</sequence>
<feature type="region of interest" description="Disordered" evidence="8">
    <location>
        <begin position="222"/>
        <end position="263"/>
    </location>
</feature>
<feature type="compositionally biased region" description="Acidic residues" evidence="8">
    <location>
        <begin position="335"/>
        <end position="345"/>
    </location>
</feature>
<feature type="domain" description="C2H2-type" evidence="9">
    <location>
        <begin position="1144"/>
        <end position="1173"/>
    </location>
</feature>
<keyword evidence="4 7" id="KW-0863">Zinc-finger</keyword>